<accession>A0A975GMT0</accession>
<organism evidence="1 2">
    <name type="scientific">Desulfonema magnum</name>
    <dbReference type="NCBI Taxonomy" id="45655"/>
    <lineage>
        <taxon>Bacteria</taxon>
        <taxon>Pseudomonadati</taxon>
        <taxon>Thermodesulfobacteriota</taxon>
        <taxon>Desulfobacteria</taxon>
        <taxon>Desulfobacterales</taxon>
        <taxon>Desulfococcaceae</taxon>
        <taxon>Desulfonema</taxon>
    </lineage>
</organism>
<dbReference type="AlphaFoldDB" id="A0A975GMT0"/>
<dbReference type="Proteomes" id="UP000663722">
    <property type="component" value="Chromosome"/>
</dbReference>
<evidence type="ECO:0000313" key="1">
    <source>
        <dbReference type="EMBL" id="QTA87042.1"/>
    </source>
</evidence>
<gene>
    <name evidence="1" type="ORF">dnm_030690</name>
</gene>
<reference evidence="1" key="1">
    <citation type="journal article" date="2021" name="Microb. Physiol.">
        <title>Proteogenomic Insights into the Physiology of Marine, Sulfate-Reducing, Filamentous Desulfonema limicola and Desulfonema magnum.</title>
        <authorList>
            <person name="Schnaars V."/>
            <person name="Wohlbrand L."/>
            <person name="Scheve S."/>
            <person name="Hinrichs C."/>
            <person name="Reinhardt R."/>
            <person name="Rabus R."/>
        </authorList>
    </citation>
    <scope>NUCLEOTIDE SEQUENCE</scope>
    <source>
        <strain evidence="1">4be13</strain>
    </source>
</reference>
<evidence type="ECO:0008006" key="3">
    <source>
        <dbReference type="Google" id="ProtNLM"/>
    </source>
</evidence>
<dbReference type="KEGG" id="dmm:dnm_030690"/>
<name>A0A975GMT0_9BACT</name>
<dbReference type="EMBL" id="CP061800">
    <property type="protein sequence ID" value="QTA87042.1"/>
    <property type="molecule type" value="Genomic_DNA"/>
</dbReference>
<dbReference type="RefSeq" id="WP_207682407.1">
    <property type="nucleotide sequence ID" value="NZ_CP061800.1"/>
</dbReference>
<proteinExistence type="predicted"/>
<sequence length="75" mass="8724">METQFDNIERQALLLPPEAREMLAARLLHSLDNEPLKVRQKKSGSDFWEELTALRQIMKKEGIEITDADFKGLRL</sequence>
<keyword evidence="2" id="KW-1185">Reference proteome</keyword>
<evidence type="ECO:0000313" key="2">
    <source>
        <dbReference type="Proteomes" id="UP000663722"/>
    </source>
</evidence>
<protein>
    <recommendedName>
        <fullName evidence="3">Addiction module component</fullName>
    </recommendedName>
</protein>